<evidence type="ECO:0000259" key="9">
    <source>
        <dbReference type="PROSITE" id="PS50262"/>
    </source>
</evidence>
<feature type="transmembrane region" description="Helical" evidence="8">
    <location>
        <begin position="41"/>
        <end position="61"/>
    </location>
</feature>
<comment type="subcellular location">
    <subcellularLocation>
        <location evidence="1">Membrane</location>
        <topology evidence="1">Multi-pass membrane protein</topology>
    </subcellularLocation>
</comment>
<dbReference type="Proteomes" id="UP001195483">
    <property type="component" value="Unassembled WGS sequence"/>
</dbReference>
<feature type="transmembrane region" description="Helical" evidence="8">
    <location>
        <begin position="205"/>
        <end position="227"/>
    </location>
</feature>
<evidence type="ECO:0000256" key="2">
    <source>
        <dbReference type="ARBA" id="ARBA00022692"/>
    </source>
</evidence>
<gene>
    <name evidence="10" type="ORF">CHS0354_023109</name>
</gene>
<reference evidence="10" key="2">
    <citation type="journal article" date="2021" name="Genome Biol. Evol.">
        <title>Developing a high-quality reference genome for a parasitic bivalve with doubly uniparental inheritance (Bivalvia: Unionida).</title>
        <authorList>
            <person name="Smith C.H."/>
        </authorList>
    </citation>
    <scope>NUCLEOTIDE SEQUENCE</scope>
    <source>
        <strain evidence="10">CHS0354</strain>
        <tissue evidence="10">Mantle</tissue>
    </source>
</reference>
<reference evidence="10" key="3">
    <citation type="submission" date="2023-05" db="EMBL/GenBank/DDBJ databases">
        <authorList>
            <person name="Smith C.H."/>
        </authorList>
    </citation>
    <scope>NUCLEOTIDE SEQUENCE</scope>
    <source>
        <strain evidence="10">CHS0354</strain>
        <tissue evidence="10">Mantle</tissue>
    </source>
</reference>
<dbReference type="Gene3D" id="1.20.1070.10">
    <property type="entry name" value="Rhodopsin 7-helix transmembrane proteins"/>
    <property type="match status" value="1"/>
</dbReference>
<dbReference type="PROSITE" id="PS50262">
    <property type="entry name" value="G_PROTEIN_RECEP_F1_2"/>
    <property type="match status" value="1"/>
</dbReference>
<protein>
    <recommendedName>
        <fullName evidence="9">G-protein coupled receptors family 1 profile domain-containing protein</fullName>
    </recommendedName>
</protein>
<sequence>MANASLISAVANSTENWNDNGTVLHMEFEPADRWGFWVKQVMTPIIVAVGIIGNCFSLIVMKSVALRHKSYSHYISALAVFDSLTLIGRQVGTVNEYYISQLKEPGLFSGFGYTLCKLFNFLEHTCYLMSSWLIVLMAVERVFAVCLPFKQCIIRKESGAIIAICALCLIVSLTQAFRFVMIGSINGACEAEEEFLVLFTALDIYFYQVTLTFVIPAGIVLLCNSLVIHQIFYVIRKASHYNESHSTRYTRVVSKRHKTSVMLLIVSFSFILTLLPLFIFTIIIDISVKTKGPGAYQIYRKMLPFHELCIIISLLNYGVNFFIYILWGRSFRFELRKIFMRERTSSYIATRTKEEIIRL</sequence>
<evidence type="ECO:0000256" key="5">
    <source>
        <dbReference type="ARBA" id="ARBA00023136"/>
    </source>
</evidence>
<organism evidence="10 11">
    <name type="scientific">Potamilus streckersoni</name>
    <dbReference type="NCBI Taxonomy" id="2493646"/>
    <lineage>
        <taxon>Eukaryota</taxon>
        <taxon>Metazoa</taxon>
        <taxon>Spiralia</taxon>
        <taxon>Lophotrochozoa</taxon>
        <taxon>Mollusca</taxon>
        <taxon>Bivalvia</taxon>
        <taxon>Autobranchia</taxon>
        <taxon>Heteroconchia</taxon>
        <taxon>Palaeoheterodonta</taxon>
        <taxon>Unionida</taxon>
        <taxon>Unionoidea</taxon>
        <taxon>Unionidae</taxon>
        <taxon>Ambleminae</taxon>
        <taxon>Lampsilini</taxon>
        <taxon>Potamilus</taxon>
    </lineage>
</organism>
<evidence type="ECO:0000256" key="4">
    <source>
        <dbReference type="ARBA" id="ARBA00023040"/>
    </source>
</evidence>
<feature type="transmembrane region" description="Helical" evidence="8">
    <location>
        <begin position="261"/>
        <end position="284"/>
    </location>
</feature>
<evidence type="ECO:0000313" key="11">
    <source>
        <dbReference type="Proteomes" id="UP001195483"/>
    </source>
</evidence>
<dbReference type="GO" id="GO:0005886">
    <property type="term" value="C:plasma membrane"/>
    <property type="evidence" value="ECO:0007669"/>
    <property type="project" value="TreeGrafter"/>
</dbReference>
<comment type="caution">
    <text evidence="10">The sequence shown here is derived from an EMBL/GenBank/DDBJ whole genome shotgun (WGS) entry which is preliminary data.</text>
</comment>
<dbReference type="GO" id="GO:0004930">
    <property type="term" value="F:G protein-coupled receptor activity"/>
    <property type="evidence" value="ECO:0007669"/>
    <property type="project" value="UniProtKB-KW"/>
</dbReference>
<dbReference type="CDD" id="cd14978">
    <property type="entry name" value="7tmA_FMRFamide_R-like"/>
    <property type="match status" value="1"/>
</dbReference>
<keyword evidence="7" id="KW-0807">Transducer</keyword>
<evidence type="ECO:0000256" key="1">
    <source>
        <dbReference type="ARBA" id="ARBA00004141"/>
    </source>
</evidence>
<evidence type="ECO:0000256" key="3">
    <source>
        <dbReference type="ARBA" id="ARBA00022989"/>
    </source>
</evidence>
<dbReference type="PANTHER" id="PTHR24243:SF230">
    <property type="entry name" value="G-PROTEIN COUPLED RECEPTORS FAMILY 1 PROFILE DOMAIN-CONTAINING PROTEIN"/>
    <property type="match status" value="1"/>
</dbReference>
<evidence type="ECO:0000256" key="8">
    <source>
        <dbReference type="SAM" id="Phobius"/>
    </source>
</evidence>
<dbReference type="Pfam" id="PF00001">
    <property type="entry name" value="7tm_1"/>
    <property type="match status" value="1"/>
</dbReference>
<keyword evidence="3 8" id="KW-1133">Transmembrane helix</keyword>
<keyword evidence="6" id="KW-0675">Receptor</keyword>
<keyword evidence="11" id="KW-1185">Reference proteome</keyword>
<keyword evidence="5 8" id="KW-0472">Membrane</keyword>
<keyword evidence="2 8" id="KW-0812">Transmembrane</keyword>
<keyword evidence="4" id="KW-0297">G-protein coupled receptor</keyword>
<dbReference type="AlphaFoldDB" id="A0AAE0TEU2"/>
<feature type="domain" description="G-protein coupled receptors family 1 profile" evidence="9">
    <location>
        <begin position="53"/>
        <end position="324"/>
    </location>
</feature>
<evidence type="ECO:0000313" key="10">
    <source>
        <dbReference type="EMBL" id="KAK3608936.1"/>
    </source>
</evidence>
<dbReference type="InterPro" id="IPR000276">
    <property type="entry name" value="GPCR_Rhodpsn"/>
</dbReference>
<accession>A0AAE0TEU2</accession>
<name>A0AAE0TEU2_9BIVA</name>
<feature type="transmembrane region" description="Helical" evidence="8">
    <location>
        <begin position="304"/>
        <end position="327"/>
    </location>
</feature>
<reference evidence="10" key="1">
    <citation type="journal article" date="2021" name="Genome Biol. Evol.">
        <title>A High-Quality Reference Genome for a Parasitic Bivalve with Doubly Uniparental Inheritance (Bivalvia: Unionida).</title>
        <authorList>
            <person name="Smith C.H."/>
        </authorList>
    </citation>
    <scope>NUCLEOTIDE SEQUENCE</scope>
    <source>
        <strain evidence="10">CHS0354</strain>
    </source>
</reference>
<dbReference type="InterPro" id="IPR017452">
    <property type="entry name" value="GPCR_Rhodpsn_7TM"/>
</dbReference>
<dbReference type="EMBL" id="JAEAOA010001398">
    <property type="protein sequence ID" value="KAK3608936.1"/>
    <property type="molecule type" value="Genomic_DNA"/>
</dbReference>
<feature type="transmembrane region" description="Helical" evidence="8">
    <location>
        <begin position="161"/>
        <end position="185"/>
    </location>
</feature>
<dbReference type="PANTHER" id="PTHR24243">
    <property type="entry name" value="G-PROTEIN COUPLED RECEPTOR"/>
    <property type="match status" value="1"/>
</dbReference>
<dbReference type="PRINTS" id="PR00237">
    <property type="entry name" value="GPCRRHODOPSN"/>
</dbReference>
<proteinExistence type="predicted"/>
<dbReference type="SUPFAM" id="SSF81321">
    <property type="entry name" value="Family A G protein-coupled receptor-like"/>
    <property type="match status" value="1"/>
</dbReference>
<evidence type="ECO:0000256" key="7">
    <source>
        <dbReference type="ARBA" id="ARBA00023224"/>
    </source>
</evidence>
<evidence type="ECO:0000256" key="6">
    <source>
        <dbReference type="ARBA" id="ARBA00023170"/>
    </source>
</evidence>